<dbReference type="Pfam" id="PF07690">
    <property type="entry name" value="MFS_1"/>
    <property type="match status" value="1"/>
</dbReference>
<comment type="subcellular location">
    <subcellularLocation>
        <location evidence="1">Endomembrane system</location>
        <topology evidence="1">Multi-pass membrane protein</topology>
    </subcellularLocation>
</comment>
<dbReference type="InterPro" id="IPR011701">
    <property type="entry name" value="MFS"/>
</dbReference>
<feature type="transmembrane region" description="Helical" evidence="5">
    <location>
        <begin position="94"/>
        <end position="113"/>
    </location>
</feature>
<evidence type="ECO:0000256" key="2">
    <source>
        <dbReference type="ARBA" id="ARBA00022692"/>
    </source>
</evidence>
<sequence length="237" mass="26582">YLIIRNKPEDLGFKPLENYTNDKTIDPVNNKAKVGTISEPKDTSLKRYMAVIQNWRFLLACIAIGFQSSARYGLLFWVPVHFLGSDWKSSDSHWISVALPVGMAIGAVIGGWISDKIFKSVRWKLIVSFMLPAGIISFFMYYLPKDHWMSIILLFFCGFFAYGCQSAFWALAPDLLGKNRSGTGVGIMNFFAYLFAGLVNPIIGWIIIENNQNTGMVFPIVGLACIICAIVGFIIKR</sequence>
<organism evidence="7">
    <name type="scientific">marine metagenome</name>
    <dbReference type="NCBI Taxonomy" id="408172"/>
    <lineage>
        <taxon>unclassified sequences</taxon>
        <taxon>metagenomes</taxon>
        <taxon>ecological metagenomes</taxon>
    </lineage>
</organism>
<protein>
    <recommendedName>
        <fullName evidence="6">Major facilitator superfamily (MFS) profile domain-containing protein</fullName>
    </recommendedName>
</protein>
<dbReference type="AlphaFoldDB" id="A0A382ANE0"/>
<keyword evidence="2 5" id="KW-0812">Transmembrane</keyword>
<feature type="domain" description="Major facilitator superfamily (MFS) profile" evidence="6">
    <location>
        <begin position="1"/>
        <end position="237"/>
    </location>
</feature>
<dbReference type="PROSITE" id="PS50850">
    <property type="entry name" value="MFS"/>
    <property type="match status" value="1"/>
</dbReference>
<gene>
    <name evidence="7" type="ORF">METZ01_LOCUS155924</name>
</gene>
<dbReference type="GO" id="GO:0035435">
    <property type="term" value="P:phosphate ion transmembrane transport"/>
    <property type="evidence" value="ECO:0007669"/>
    <property type="project" value="TreeGrafter"/>
</dbReference>
<name>A0A382ANE0_9ZZZZ</name>
<evidence type="ECO:0000256" key="4">
    <source>
        <dbReference type="ARBA" id="ARBA00023136"/>
    </source>
</evidence>
<accession>A0A382ANE0</accession>
<evidence type="ECO:0000313" key="7">
    <source>
        <dbReference type="EMBL" id="SVB03070.1"/>
    </source>
</evidence>
<feature type="transmembrane region" description="Helical" evidence="5">
    <location>
        <begin position="214"/>
        <end position="235"/>
    </location>
</feature>
<reference evidence="7" key="1">
    <citation type="submission" date="2018-05" db="EMBL/GenBank/DDBJ databases">
        <authorList>
            <person name="Lanie J.A."/>
            <person name="Ng W.-L."/>
            <person name="Kazmierczak K.M."/>
            <person name="Andrzejewski T.M."/>
            <person name="Davidsen T.M."/>
            <person name="Wayne K.J."/>
            <person name="Tettelin H."/>
            <person name="Glass J.I."/>
            <person name="Rusch D."/>
            <person name="Podicherti R."/>
            <person name="Tsui H.-C.T."/>
            <person name="Winkler M.E."/>
        </authorList>
    </citation>
    <scope>NUCLEOTIDE SEQUENCE</scope>
</reference>
<dbReference type="Gene3D" id="1.20.1250.20">
    <property type="entry name" value="MFS general substrate transporter like domains"/>
    <property type="match status" value="1"/>
</dbReference>
<dbReference type="GO" id="GO:0012505">
    <property type="term" value="C:endomembrane system"/>
    <property type="evidence" value="ECO:0007669"/>
    <property type="project" value="UniProtKB-SubCell"/>
</dbReference>
<dbReference type="EMBL" id="UINC01026148">
    <property type="protein sequence ID" value="SVB03070.1"/>
    <property type="molecule type" value="Genomic_DNA"/>
</dbReference>
<dbReference type="InterPro" id="IPR036259">
    <property type="entry name" value="MFS_trans_sf"/>
</dbReference>
<proteinExistence type="predicted"/>
<dbReference type="InterPro" id="IPR051337">
    <property type="entry name" value="OPA_Antiporter"/>
</dbReference>
<dbReference type="SUPFAM" id="SSF103473">
    <property type="entry name" value="MFS general substrate transporter"/>
    <property type="match status" value="1"/>
</dbReference>
<evidence type="ECO:0000259" key="6">
    <source>
        <dbReference type="PROSITE" id="PS50850"/>
    </source>
</evidence>
<feature type="transmembrane region" description="Helical" evidence="5">
    <location>
        <begin position="184"/>
        <end position="208"/>
    </location>
</feature>
<evidence type="ECO:0000256" key="3">
    <source>
        <dbReference type="ARBA" id="ARBA00022989"/>
    </source>
</evidence>
<dbReference type="GO" id="GO:0061513">
    <property type="term" value="F:glucose 6-phosphate:phosphate antiporter activity"/>
    <property type="evidence" value="ECO:0007669"/>
    <property type="project" value="TreeGrafter"/>
</dbReference>
<evidence type="ECO:0000256" key="1">
    <source>
        <dbReference type="ARBA" id="ARBA00004127"/>
    </source>
</evidence>
<feature type="transmembrane region" description="Helical" evidence="5">
    <location>
        <begin position="149"/>
        <end position="172"/>
    </location>
</feature>
<evidence type="ECO:0000256" key="5">
    <source>
        <dbReference type="SAM" id="Phobius"/>
    </source>
</evidence>
<keyword evidence="3 5" id="KW-1133">Transmembrane helix</keyword>
<dbReference type="PANTHER" id="PTHR43826">
    <property type="entry name" value="GLUCOSE-6-PHOSPHATE EXCHANGER SLC37A4"/>
    <property type="match status" value="1"/>
</dbReference>
<feature type="non-terminal residue" evidence="7">
    <location>
        <position position="1"/>
    </location>
</feature>
<feature type="transmembrane region" description="Helical" evidence="5">
    <location>
        <begin position="125"/>
        <end position="143"/>
    </location>
</feature>
<dbReference type="InterPro" id="IPR020846">
    <property type="entry name" value="MFS_dom"/>
</dbReference>
<keyword evidence="4 5" id="KW-0472">Membrane</keyword>
<feature type="transmembrane region" description="Helical" evidence="5">
    <location>
        <begin position="55"/>
        <end position="74"/>
    </location>
</feature>
<dbReference type="PANTHER" id="PTHR43826:SF3">
    <property type="entry name" value="GLUCOSE-6-PHOSPHATE EXCHANGER SLC37A4"/>
    <property type="match status" value="1"/>
</dbReference>
<dbReference type="GO" id="GO:0016020">
    <property type="term" value="C:membrane"/>
    <property type="evidence" value="ECO:0007669"/>
    <property type="project" value="UniProtKB-ARBA"/>
</dbReference>